<dbReference type="PANTHER" id="PTHR43347">
    <property type="entry name" value="ACYL-COA SYNTHETASE"/>
    <property type="match status" value="1"/>
</dbReference>
<evidence type="ECO:0000259" key="1">
    <source>
        <dbReference type="Pfam" id="PF16177"/>
    </source>
</evidence>
<sequence>MSSYQNTFNQSVSDPAAFWLEQSTQIEWFTPPQTAIHKDENGIERWFPDGELNTSYLALDFHVQNGRGDQTALIYDSPVTGKKSTVQLSCIARSSRKMCRYALCTWRNQRG</sequence>
<accession>A0A1T4UGC8</accession>
<dbReference type="SUPFAM" id="SSF56801">
    <property type="entry name" value="Acetyl-CoA synthetase-like"/>
    <property type="match status" value="1"/>
</dbReference>
<dbReference type="InterPro" id="IPR032387">
    <property type="entry name" value="ACAS_N"/>
</dbReference>
<dbReference type="Gene3D" id="3.40.50.12780">
    <property type="entry name" value="N-terminal domain of ligase-like"/>
    <property type="match status" value="1"/>
</dbReference>
<evidence type="ECO:0000313" key="3">
    <source>
        <dbReference type="Proteomes" id="UP000190162"/>
    </source>
</evidence>
<protein>
    <submittedName>
        <fullName evidence="2">Acetyl-coenzyme A synthetase N-terminus</fullName>
    </submittedName>
</protein>
<dbReference type="GO" id="GO:0050218">
    <property type="term" value="F:propionate-CoA ligase activity"/>
    <property type="evidence" value="ECO:0007669"/>
    <property type="project" value="TreeGrafter"/>
</dbReference>
<gene>
    <name evidence="2" type="ORF">SAMN02745132_01668</name>
</gene>
<dbReference type="EMBL" id="FUXU01000015">
    <property type="protein sequence ID" value="SKA51660.1"/>
    <property type="molecule type" value="Genomic_DNA"/>
</dbReference>
<organism evidence="2 3">
    <name type="scientific">Enterovibrio nigricans DSM 22720</name>
    <dbReference type="NCBI Taxonomy" id="1121868"/>
    <lineage>
        <taxon>Bacteria</taxon>
        <taxon>Pseudomonadati</taxon>
        <taxon>Pseudomonadota</taxon>
        <taxon>Gammaproteobacteria</taxon>
        <taxon>Vibrionales</taxon>
        <taxon>Vibrionaceae</taxon>
        <taxon>Enterovibrio</taxon>
    </lineage>
</organism>
<proteinExistence type="predicted"/>
<reference evidence="3" key="1">
    <citation type="submission" date="2017-02" db="EMBL/GenBank/DDBJ databases">
        <authorList>
            <person name="Varghese N."/>
            <person name="Submissions S."/>
        </authorList>
    </citation>
    <scope>NUCLEOTIDE SEQUENCE [LARGE SCALE GENOMIC DNA]</scope>
    <source>
        <strain evidence="3">DSM 22720</strain>
    </source>
</reference>
<keyword evidence="3" id="KW-1185">Reference proteome</keyword>
<dbReference type="Proteomes" id="UP000190162">
    <property type="component" value="Unassembled WGS sequence"/>
</dbReference>
<evidence type="ECO:0000313" key="2">
    <source>
        <dbReference type="EMBL" id="SKA51660.1"/>
    </source>
</evidence>
<dbReference type="InterPro" id="IPR042099">
    <property type="entry name" value="ANL_N_sf"/>
</dbReference>
<dbReference type="Pfam" id="PF16177">
    <property type="entry name" value="ACAS_N"/>
    <property type="match status" value="1"/>
</dbReference>
<feature type="domain" description="Acetyl-coenzyme A synthetase N-terminal" evidence="1">
    <location>
        <begin position="4"/>
        <end position="57"/>
    </location>
</feature>
<name>A0A1T4UGC8_9GAMM</name>
<dbReference type="PANTHER" id="PTHR43347:SF3">
    <property type="entry name" value="ACYL-COA SYNTHETASE SHORT-CHAIN FAMILY MEMBER 3, MITOCHONDRIAL"/>
    <property type="match status" value="1"/>
</dbReference>
<dbReference type="AlphaFoldDB" id="A0A1T4UGC8"/>